<feature type="region of interest" description="Disordered" evidence="1">
    <location>
        <begin position="1"/>
        <end position="29"/>
    </location>
</feature>
<protein>
    <submittedName>
        <fullName evidence="2">Uncharacterized protein</fullName>
    </submittedName>
</protein>
<keyword evidence="3" id="KW-1185">Reference proteome</keyword>
<reference evidence="2 3" key="1">
    <citation type="submission" date="2022-11" db="EMBL/GenBank/DDBJ databases">
        <title>Viruses from the air-sea interface of a natural surface slick.</title>
        <authorList>
            <person name="Rahlff J."/>
            <person name="Holmfeldt K."/>
        </authorList>
    </citation>
    <scope>NUCLEOTIDE SEQUENCE [LARGE SCALE GENOMIC DNA]</scope>
    <source>
        <strain evidence="2 3">SMS4</strain>
    </source>
</reference>
<accession>A0ABT9HY57</accession>
<dbReference type="Proteomes" id="UP001231109">
    <property type="component" value="Unassembled WGS sequence"/>
</dbReference>
<dbReference type="RefSeq" id="WP_305975288.1">
    <property type="nucleotide sequence ID" value="NZ_JAPJDZ010000018.1"/>
</dbReference>
<sequence length="68" mass="7326">MTHTPASWPRLWTDSNPTADKPLSGGPFHDTDGCTDLIDGVTDGVSDVDIAVSNFCLYQINDTDPIDC</sequence>
<gene>
    <name evidence="2" type="ORF">ORJ04_08920</name>
</gene>
<evidence type="ECO:0000313" key="3">
    <source>
        <dbReference type="Proteomes" id="UP001231109"/>
    </source>
</evidence>
<dbReference type="EMBL" id="JAPJDZ010000018">
    <property type="protein sequence ID" value="MDP5136067.1"/>
    <property type="molecule type" value="Genomic_DNA"/>
</dbReference>
<evidence type="ECO:0000313" key="2">
    <source>
        <dbReference type="EMBL" id="MDP5136067.1"/>
    </source>
</evidence>
<organism evidence="2 3">
    <name type="scientific">Rheinheimera baltica</name>
    <dbReference type="NCBI Taxonomy" id="67576"/>
    <lineage>
        <taxon>Bacteria</taxon>
        <taxon>Pseudomonadati</taxon>
        <taxon>Pseudomonadota</taxon>
        <taxon>Gammaproteobacteria</taxon>
        <taxon>Chromatiales</taxon>
        <taxon>Chromatiaceae</taxon>
        <taxon>Rheinheimera</taxon>
    </lineage>
</organism>
<name>A0ABT9HY57_9GAMM</name>
<comment type="caution">
    <text evidence="2">The sequence shown here is derived from an EMBL/GenBank/DDBJ whole genome shotgun (WGS) entry which is preliminary data.</text>
</comment>
<evidence type="ECO:0000256" key="1">
    <source>
        <dbReference type="SAM" id="MobiDB-lite"/>
    </source>
</evidence>
<proteinExistence type="predicted"/>